<dbReference type="Pfam" id="PF13304">
    <property type="entry name" value="AAA_21"/>
    <property type="match status" value="1"/>
</dbReference>
<dbReference type="Gene3D" id="3.40.50.300">
    <property type="entry name" value="P-loop containing nucleotide triphosphate hydrolases"/>
    <property type="match status" value="1"/>
</dbReference>
<name>A0A9X3WPC2_9BACI</name>
<dbReference type="GO" id="GO:0005524">
    <property type="term" value="F:ATP binding"/>
    <property type="evidence" value="ECO:0007669"/>
    <property type="project" value="InterPro"/>
</dbReference>
<comment type="caution">
    <text evidence="2">The sequence shown here is derived from an EMBL/GenBank/DDBJ whole genome shotgun (WGS) entry which is preliminary data.</text>
</comment>
<evidence type="ECO:0000259" key="1">
    <source>
        <dbReference type="Pfam" id="PF13304"/>
    </source>
</evidence>
<dbReference type="InterPro" id="IPR003959">
    <property type="entry name" value="ATPase_AAA_core"/>
</dbReference>
<feature type="domain" description="ATPase AAA-type core" evidence="1">
    <location>
        <begin position="23"/>
        <end position="349"/>
    </location>
</feature>
<dbReference type="SUPFAM" id="SSF52540">
    <property type="entry name" value="P-loop containing nucleoside triphosphate hydrolases"/>
    <property type="match status" value="1"/>
</dbReference>
<evidence type="ECO:0000313" key="3">
    <source>
        <dbReference type="Proteomes" id="UP001145050"/>
    </source>
</evidence>
<protein>
    <submittedName>
        <fullName evidence="2">AAA family ATPase</fullName>
    </submittedName>
</protein>
<organism evidence="2 3">
    <name type="scientific">Terrihalobacillus insolitus</name>
    <dbReference type="NCBI Taxonomy" id="2950438"/>
    <lineage>
        <taxon>Bacteria</taxon>
        <taxon>Bacillati</taxon>
        <taxon>Bacillota</taxon>
        <taxon>Bacilli</taxon>
        <taxon>Bacillales</taxon>
        <taxon>Bacillaceae</taxon>
        <taxon>Terrihalobacillus</taxon>
    </lineage>
</organism>
<sequence length="404" mass="45290">MGINLSIKHFKSIFQQSIELGKVNVFIGANGSGKSSLLEAMGVLSGAISGRVDNEVLAHRGVRLGTPALYKSSFQKMDRIPRTLELGIESRLSTGLWNYSVNLSNPIERPKPSWDYFTEGLYYNDKKIFGRSQASSGKVVGYPNFEVDSNKGWLSFLQGIHSSSTEPINLQEFYDFFKDYAIYTPNTATLRGIQPDTSQRDPLGLFGGRLAESVEELLDMKEELFGSLDIDDLYELIDWVDGISVGKPNKDMVAPGVTTGQKAVKFTDRYMRDDRNELTPYDSSEGSLFVLFVLILAMHERSTKIFAVDNFDQAMNPRLARKVTEVFTQKVIEHNKIALLTTHNPLVLDGLDISNTDIRLFAVERNRKGHTEVNRIVVTKELLDEGYSLSKLWLMGRLGGVPNL</sequence>
<dbReference type="RefSeq" id="WP_272435149.1">
    <property type="nucleotide sequence ID" value="NZ_JAMQKB010000001.1"/>
</dbReference>
<dbReference type="InterPro" id="IPR027417">
    <property type="entry name" value="P-loop_NTPase"/>
</dbReference>
<accession>A0A9X3WPC2</accession>
<reference evidence="2" key="1">
    <citation type="submission" date="2022-06" db="EMBL/GenBank/DDBJ databases">
        <title>Aquibacillus sp. a new bacterium isolated from soil saline samples.</title>
        <authorList>
            <person name="Galisteo C."/>
            <person name="De La Haba R."/>
            <person name="Sanchez-Porro C."/>
            <person name="Ventosa A."/>
        </authorList>
    </citation>
    <scope>NUCLEOTIDE SEQUENCE</scope>
    <source>
        <strain evidence="2">3ASR75-11</strain>
    </source>
</reference>
<dbReference type="GO" id="GO:0016887">
    <property type="term" value="F:ATP hydrolysis activity"/>
    <property type="evidence" value="ECO:0007669"/>
    <property type="project" value="InterPro"/>
</dbReference>
<gene>
    <name evidence="2" type="ORF">NC797_02890</name>
</gene>
<evidence type="ECO:0000313" key="2">
    <source>
        <dbReference type="EMBL" id="MDC3423452.1"/>
    </source>
</evidence>
<keyword evidence="3" id="KW-1185">Reference proteome</keyword>
<dbReference type="InterPro" id="IPR051396">
    <property type="entry name" value="Bact_Antivir_Def_Nuclease"/>
</dbReference>
<dbReference type="PANTHER" id="PTHR43581:SF4">
    <property type="entry name" value="ATP_GTP PHOSPHATASE"/>
    <property type="match status" value="1"/>
</dbReference>
<dbReference type="Proteomes" id="UP001145050">
    <property type="component" value="Unassembled WGS sequence"/>
</dbReference>
<dbReference type="AlphaFoldDB" id="A0A9X3WPC2"/>
<proteinExistence type="predicted"/>
<dbReference type="PANTHER" id="PTHR43581">
    <property type="entry name" value="ATP/GTP PHOSPHATASE"/>
    <property type="match status" value="1"/>
</dbReference>
<dbReference type="EMBL" id="JAMQKB010000001">
    <property type="protein sequence ID" value="MDC3423452.1"/>
    <property type="molecule type" value="Genomic_DNA"/>
</dbReference>